<dbReference type="Proteomes" id="UP000192917">
    <property type="component" value="Unassembled WGS sequence"/>
</dbReference>
<evidence type="ECO:0000313" key="2">
    <source>
        <dbReference type="EMBL" id="SMF59184.1"/>
    </source>
</evidence>
<feature type="region of interest" description="Disordered" evidence="1">
    <location>
        <begin position="1"/>
        <end position="21"/>
    </location>
</feature>
<feature type="compositionally biased region" description="Basic and acidic residues" evidence="1">
    <location>
        <begin position="1"/>
        <end position="12"/>
    </location>
</feature>
<dbReference type="EMBL" id="FWZX01000022">
    <property type="protein sequence ID" value="SMF59184.1"/>
    <property type="molecule type" value="Genomic_DNA"/>
</dbReference>
<accession>A0A1Y6CFR3</accession>
<dbReference type="STRING" id="560819.SAMN05428998_12280"/>
<keyword evidence="3" id="KW-1185">Reference proteome</keyword>
<organism evidence="2 3">
    <name type="scientific">Tistlia consotensis USBA 355</name>
    <dbReference type="NCBI Taxonomy" id="560819"/>
    <lineage>
        <taxon>Bacteria</taxon>
        <taxon>Pseudomonadati</taxon>
        <taxon>Pseudomonadota</taxon>
        <taxon>Alphaproteobacteria</taxon>
        <taxon>Rhodospirillales</taxon>
        <taxon>Rhodovibrionaceae</taxon>
        <taxon>Tistlia</taxon>
    </lineage>
</organism>
<feature type="region of interest" description="Disordered" evidence="1">
    <location>
        <begin position="117"/>
        <end position="197"/>
    </location>
</feature>
<reference evidence="2 3" key="1">
    <citation type="submission" date="2017-04" db="EMBL/GenBank/DDBJ databases">
        <authorList>
            <person name="Afonso C.L."/>
            <person name="Miller P.J."/>
            <person name="Scott M.A."/>
            <person name="Spackman E."/>
            <person name="Goraichik I."/>
            <person name="Dimitrov K.M."/>
            <person name="Suarez D.L."/>
            <person name="Swayne D.E."/>
        </authorList>
    </citation>
    <scope>NUCLEOTIDE SEQUENCE [LARGE SCALE GENOMIC DNA]</scope>
    <source>
        <strain evidence="2 3">USBA 355</strain>
    </source>
</reference>
<dbReference type="RefSeq" id="WP_085124921.1">
    <property type="nucleotide sequence ID" value="NZ_FWZX01000022.1"/>
</dbReference>
<proteinExistence type="predicted"/>
<name>A0A1Y6CFR3_9PROT</name>
<dbReference type="AlphaFoldDB" id="A0A1Y6CFR3"/>
<sequence>MLMHGQKVEPEPMNRPAASNRQDGFRCRVCDALLVPQARACHLCGAKQMRPGLPGGTPHRPKAGASTAGHPLPLQAGRPKQRPGERVEPVLKPARSLAFDPALPWCDDDFARISRLAGTGRDDPVPPACRSGPASPAAAAQPPGEAPATAPTPRPSAAATRAAEEPATPLVAERSEAAPRLHPAWRHAEAERAASQSRGARWALASAAGAVVAAAVLWAAAPWSGEPVVERPVASLFTVPTEDPAAPPYGLRHPDAPAAAPVGKAEASGRHAGLAGPSAAASDGAAGDDPGSPAARAEQVAQLLRKVERSARGGTR</sequence>
<feature type="compositionally biased region" description="Low complexity" evidence="1">
    <location>
        <begin position="256"/>
        <end position="295"/>
    </location>
</feature>
<evidence type="ECO:0000256" key="1">
    <source>
        <dbReference type="SAM" id="MobiDB-lite"/>
    </source>
</evidence>
<evidence type="ECO:0000313" key="3">
    <source>
        <dbReference type="Proteomes" id="UP000192917"/>
    </source>
</evidence>
<feature type="compositionally biased region" description="Low complexity" evidence="1">
    <location>
        <begin position="128"/>
        <end position="169"/>
    </location>
</feature>
<feature type="region of interest" description="Disordered" evidence="1">
    <location>
        <begin position="246"/>
        <end position="299"/>
    </location>
</feature>
<protein>
    <submittedName>
        <fullName evidence="2">Uncharacterized protein</fullName>
    </submittedName>
</protein>
<gene>
    <name evidence="2" type="ORF">SAMN05428998_12280</name>
</gene>
<feature type="region of interest" description="Disordered" evidence="1">
    <location>
        <begin position="48"/>
        <end position="91"/>
    </location>
</feature>